<gene>
    <name evidence="6" type="ORF">METZ01_LOCUS155055</name>
</gene>
<feature type="domain" description="CBS" evidence="4">
    <location>
        <begin position="269"/>
        <end position="322"/>
    </location>
</feature>
<evidence type="ECO:0000256" key="1">
    <source>
        <dbReference type="ARBA" id="ARBA00008165"/>
    </source>
</evidence>
<evidence type="ECO:0000256" key="2">
    <source>
        <dbReference type="ARBA" id="ARBA00022737"/>
    </source>
</evidence>
<dbReference type="SMART" id="SM00116">
    <property type="entry name" value="CBS"/>
    <property type="match status" value="2"/>
</dbReference>
<dbReference type="CDD" id="cd04604">
    <property type="entry name" value="CBS_pair_SIS_assoc"/>
    <property type="match status" value="1"/>
</dbReference>
<dbReference type="GO" id="GO:0005975">
    <property type="term" value="P:carbohydrate metabolic process"/>
    <property type="evidence" value="ECO:0007669"/>
    <property type="project" value="InterPro"/>
</dbReference>
<feature type="domain" description="CBS" evidence="4">
    <location>
        <begin position="205"/>
        <end position="260"/>
    </location>
</feature>
<keyword evidence="3" id="KW-0129">CBS domain</keyword>
<dbReference type="InterPro" id="IPR000644">
    <property type="entry name" value="CBS_dom"/>
</dbReference>
<dbReference type="Gene3D" id="3.10.580.10">
    <property type="entry name" value="CBS-domain"/>
    <property type="match status" value="1"/>
</dbReference>
<name>A0A382ALQ1_9ZZZZ</name>
<dbReference type="GO" id="GO:0097367">
    <property type="term" value="F:carbohydrate derivative binding"/>
    <property type="evidence" value="ECO:0007669"/>
    <property type="project" value="InterPro"/>
</dbReference>
<evidence type="ECO:0008006" key="7">
    <source>
        <dbReference type="Google" id="ProtNLM"/>
    </source>
</evidence>
<evidence type="ECO:0000259" key="5">
    <source>
        <dbReference type="PROSITE" id="PS51464"/>
    </source>
</evidence>
<keyword evidence="2" id="KW-0677">Repeat</keyword>
<dbReference type="FunFam" id="3.40.50.10490:FF:000011">
    <property type="entry name" value="Arabinose 5-phosphate isomerase"/>
    <property type="match status" value="1"/>
</dbReference>
<dbReference type="InterPro" id="IPR046348">
    <property type="entry name" value="SIS_dom_sf"/>
</dbReference>
<dbReference type="Gene3D" id="3.40.50.10490">
    <property type="entry name" value="Glucose-6-phosphate isomerase like protein, domain 1"/>
    <property type="match status" value="1"/>
</dbReference>
<dbReference type="PROSITE" id="PS51371">
    <property type="entry name" value="CBS"/>
    <property type="match status" value="2"/>
</dbReference>
<accession>A0A382ALQ1</accession>
<protein>
    <recommendedName>
        <fullName evidence="7">SIS domain-containing protein</fullName>
    </recommendedName>
</protein>
<dbReference type="AlphaFoldDB" id="A0A382ALQ1"/>
<evidence type="ECO:0000259" key="4">
    <source>
        <dbReference type="PROSITE" id="PS51371"/>
    </source>
</evidence>
<dbReference type="GO" id="GO:0016853">
    <property type="term" value="F:isomerase activity"/>
    <property type="evidence" value="ECO:0007669"/>
    <property type="project" value="InterPro"/>
</dbReference>
<dbReference type="SUPFAM" id="SSF53697">
    <property type="entry name" value="SIS domain"/>
    <property type="match status" value="1"/>
</dbReference>
<sequence>MKSLSDIKKIARETIAIELAAVAKLESSINDDFVNAINLILSTKGRLIVAGIGKSANIANKMVATFNSTGQPAVFLHAADAIHGDLGNIQEGDVVICISKSGNTPEVKALVPFIKNMGNKIIALTGNPKSFLAIKSDFILDVSVEKEACPNNLAPTSSTTAQLVMGDAIAVSLLACKDFTEEDFARFHPGGILGKRLNIKVQDLISDYTPKVNPNASINEVIIEISQNRLGVTAVLNDKKLAGIITDGDLRRMLENEKDISSLCAKDIMSCDPKITKPEDLAYNALKEMEQNNITQLIVIKSEKYLGVIHIHDIIKEGIISQ</sequence>
<dbReference type="EMBL" id="UINC01025846">
    <property type="protein sequence ID" value="SVB02201.1"/>
    <property type="molecule type" value="Genomic_DNA"/>
</dbReference>
<comment type="similarity">
    <text evidence="1">Belongs to the SIS family. GutQ/KpsF subfamily.</text>
</comment>
<dbReference type="CDD" id="cd05014">
    <property type="entry name" value="SIS_Kpsf"/>
    <property type="match status" value="1"/>
</dbReference>
<dbReference type="InterPro" id="IPR004800">
    <property type="entry name" value="KdsD/KpsF-type"/>
</dbReference>
<dbReference type="InterPro" id="IPR050986">
    <property type="entry name" value="GutQ/KpsF_isomerases"/>
</dbReference>
<dbReference type="PANTHER" id="PTHR42745">
    <property type="match status" value="1"/>
</dbReference>
<dbReference type="InterPro" id="IPR046342">
    <property type="entry name" value="CBS_dom_sf"/>
</dbReference>
<dbReference type="InterPro" id="IPR001347">
    <property type="entry name" value="SIS_dom"/>
</dbReference>
<dbReference type="PANTHER" id="PTHR42745:SF1">
    <property type="entry name" value="ARABINOSE 5-PHOSPHATE ISOMERASE KDSD"/>
    <property type="match status" value="1"/>
</dbReference>
<evidence type="ECO:0000256" key="3">
    <source>
        <dbReference type="ARBA" id="ARBA00023122"/>
    </source>
</evidence>
<organism evidence="6">
    <name type="scientific">marine metagenome</name>
    <dbReference type="NCBI Taxonomy" id="408172"/>
    <lineage>
        <taxon>unclassified sequences</taxon>
        <taxon>metagenomes</taxon>
        <taxon>ecological metagenomes</taxon>
    </lineage>
</organism>
<dbReference type="Pfam" id="PF00571">
    <property type="entry name" value="CBS"/>
    <property type="match status" value="2"/>
</dbReference>
<reference evidence="6" key="1">
    <citation type="submission" date="2018-05" db="EMBL/GenBank/DDBJ databases">
        <authorList>
            <person name="Lanie J.A."/>
            <person name="Ng W.-L."/>
            <person name="Kazmierczak K.M."/>
            <person name="Andrzejewski T.M."/>
            <person name="Davidsen T.M."/>
            <person name="Wayne K.J."/>
            <person name="Tettelin H."/>
            <person name="Glass J.I."/>
            <person name="Rusch D."/>
            <person name="Podicherti R."/>
            <person name="Tsui H.-C.T."/>
            <person name="Winkler M.E."/>
        </authorList>
    </citation>
    <scope>NUCLEOTIDE SEQUENCE</scope>
</reference>
<dbReference type="NCBIfam" id="TIGR00393">
    <property type="entry name" value="kpsF"/>
    <property type="match status" value="1"/>
</dbReference>
<dbReference type="PIRSF" id="PIRSF004692">
    <property type="entry name" value="KdsD_KpsF"/>
    <property type="match status" value="1"/>
</dbReference>
<proteinExistence type="inferred from homology"/>
<dbReference type="PROSITE" id="PS51464">
    <property type="entry name" value="SIS"/>
    <property type="match status" value="1"/>
</dbReference>
<dbReference type="InterPro" id="IPR035474">
    <property type="entry name" value="SIS_Kpsf"/>
</dbReference>
<evidence type="ECO:0000313" key="6">
    <source>
        <dbReference type="EMBL" id="SVB02201.1"/>
    </source>
</evidence>
<dbReference type="Pfam" id="PF01380">
    <property type="entry name" value="SIS"/>
    <property type="match status" value="1"/>
</dbReference>
<feature type="domain" description="SIS" evidence="5">
    <location>
        <begin position="36"/>
        <end position="179"/>
    </location>
</feature>
<dbReference type="GO" id="GO:1901135">
    <property type="term" value="P:carbohydrate derivative metabolic process"/>
    <property type="evidence" value="ECO:0007669"/>
    <property type="project" value="InterPro"/>
</dbReference>